<dbReference type="AlphaFoldDB" id="I0GVA7"/>
<proteinExistence type="predicted"/>
<dbReference type="Proteomes" id="UP000007887">
    <property type="component" value="Plasmid pSRC4"/>
</dbReference>
<sequence>MPAGLSVFDDKGNSRLCSSNFIFNEIGTFVAQHGLPQEITDDRIIGKRIACFIKSVEQIQDGAYISYAYPNGISIDNNKIQWSYNGNFSYDKRAGLSESYKIYRVIYSYGWY</sequence>
<evidence type="ECO:0000313" key="1">
    <source>
        <dbReference type="EMBL" id="BAL84694.1"/>
    </source>
</evidence>
<name>I0GVA7_SELRL</name>
<geneLocation type="plasmid" evidence="1 2">
    <name>pSRC4</name>
</geneLocation>
<accession>I0GVA7</accession>
<reference evidence="1 2" key="1">
    <citation type="submission" date="2011-10" db="EMBL/GenBank/DDBJ databases">
        <title>Whole genome sequence of Selenomonas ruminantium subsp. lactilytica TAM6421.</title>
        <authorList>
            <person name="Oguchi A."/>
            <person name="Ankai A."/>
            <person name="Kaneko J."/>
            <person name="Yamada-Narita S."/>
            <person name="Fukui S."/>
            <person name="Takahashi M."/>
            <person name="Onodera T."/>
            <person name="Kojima S."/>
            <person name="Fushimi T."/>
            <person name="Abe N."/>
            <person name="Kamio Y."/>
            <person name="Yamazaki S."/>
            <person name="Fujita N."/>
        </authorList>
    </citation>
    <scope>NUCLEOTIDE SEQUENCE [LARGE SCALE GENOMIC DNA]</scope>
    <source>
        <strain evidence="2">NBRC 103574 / TAM6421</strain>
        <plasmid evidence="1 2">pSRC4</plasmid>
    </source>
</reference>
<organism evidence="1 2">
    <name type="scientific">Selenomonas ruminantium subsp. lactilytica (strain NBRC 103574 / TAM6421)</name>
    <dbReference type="NCBI Taxonomy" id="927704"/>
    <lineage>
        <taxon>Bacteria</taxon>
        <taxon>Bacillati</taxon>
        <taxon>Bacillota</taxon>
        <taxon>Negativicutes</taxon>
        <taxon>Selenomonadales</taxon>
        <taxon>Selenomonadaceae</taxon>
        <taxon>Selenomonas</taxon>
    </lineage>
</organism>
<dbReference type="KEGG" id="sri:SELR_pSRC400430"/>
<dbReference type="EMBL" id="AP012294">
    <property type="protein sequence ID" value="BAL84694.1"/>
    <property type="molecule type" value="Genomic_DNA"/>
</dbReference>
<keyword evidence="1" id="KW-0614">Plasmid</keyword>
<gene>
    <name evidence="1" type="ordered locus">SELR_pSRC400430</name>
</gene>
<dbReference type="PATRIC" id="fig|927704.6.peg.3458"/>
<dbReference type="RefSeq" id="WP_014425994.1">
    <property type="nucleotide sequence ID" value="NC_017069.1"/>
</dbReference>
<evidence type="ECO:0000313" key="2">
    <source>
        <dbReference type="Proteomes" id="UP000007887"/>
    </source>
</evidence>
<protein>
    <submittedName>
        <fullName evidence="1">Uncharacterized protein</fullName>
    </submittedName>
</protein>
<dbReference type="HOGENOM" id="CLU_2144102_0_0_9"/>